<evidence type="ECO:0000313" key="3">
    <source>
        <dbReference type="Proteomes" id="UP001596058"/>
    </source>
</evidence>
<organism evidence="2 3">
    <name type="scientific">Nonomuraea insulae</name>
    <dbReference type="NCBI Taxonomy" id="1616787"/>
    <lineage>
        <taxon>Bacteria</taxon>
        <taxon>Bacillati</taxon>
        <taxon>Actinomycetota</taxon>
        <taxon>Actinomycetes</taxon>
        <taxon>Streptosporangiales</taxon>
        <taxon>Streptosporangiaceae</taxon>
        <taxon>Nonomuraea</taxon>
    </lineage>
</organism>
<reference evidence="3" key="1">
    <citation type="journal article" date="2019" name="Int. J. Syst. Evol. Microbiol.">
        <title>The Global Catalogue of Microorganisms (GCM) 10K type strain sequencing project: providing services to taxonomists for standard genome sequencing and annotation.</title>
        <authorList>
            <consortium name="The Broad Institute Genomics Platform"/>
            <consortium name="The Broad Institute Genome Sequencing Center for Infectious Disease"/>
            <person name="Wu L."/>
            <person name="Ma J."/>
        </authorList>
    </citation>
    <scope>NUCLEOTIDE SEQUENCE [LARGE SCALE GENOMIC DNA]</scope>
    <source>
        <strain evidence="3">CCUG 53903</strain>
    </source>
</reference>
<keyword evidence="3" id="KW-1185">Reference proteome</keyword>
<protein>
    <submittedName>
        <fullName evidence="2">Uncharacterized protein</fullName>
    </submittedName>
</protein>
<dbReference type="Proteomes" id="UP001596058">
    <property type="component" value="Unassembled WGS sequence"/>
</dbReference>
<gene>
    <name evidence="2" type="ORF">ACFPZ3_31695</name>
</gene>
<dbReference type="RefSeq" id="WP_379517958.1">
    <property type="nucleotide sequence ID" value="NZ_JBHSPA010000037.1"/>
</dbReference>
<sequence>MKTHPDTVRRRFSQRQADVDSPPAAPLPERTVTRLNAMWALGDPLARFI</sequence>
<proteinExistence type="predicted"/>
<evidence type="ECO:0000256" key="1">
    <source>
        <dbReference type="SAM" id="MobiDB-lite"/>
    </source>
</evidence>
<comment type="caution">
    <text evidence="2">The sequence shown here is derived from an EMBL/GenBank/DDBJ whole genome shotgun (WGS) entry which is preliminary data.</text>
</comment>
<dbReference type="EMBL" id="JBHSPA010000037">
    <property type="protein sequence ID" value="MFC5828456.1"/>
    <property type="molecule type" value="Genomic_DNA"/>
</dbReference>
<evidence type="ECO:0000313" key="2">
    <source>
        <dbReference type="EMBL" id="MFC5828456.1"/>
    </source>
</evidence>
<feature type="region of interest" description="Disordered" evidence="1">
    <location>
        <begin position="1"/>
        <end position="28"/>
    </location>
</feature>
<accession>A0ABW1CUF8</accession>
<name>A0ABW1CUF8_9ACTN</name>